<accession>A0ACB9P0R7</accession>
<proteinExistence type="predicted"/>
<dbReference type="Proteomes" id="UP001057402">
    <property type="component" value="Chromosome 7"/>
</dbReference>
<reference evidence="2" key="1">
    <citation type="journal article" date="2023" name="Front. Plant Sci.">
        <title>Chromosomal-level genome assembly of Melastoma candidum provides insights into trichome evolution.</title>
        <authorList>
            <person name="Zhong Y."/>
            <person name="Wu W."/>
            <person name="Sun C."/>
            <person name="Zou P."/>
            <person name="Liu Y."/>
            <person name="Dai S."/>
            <person name="Zhou R."/>
        </authorList>
    </citation>
    <scope>NUCLEOTIDE SEQUENCE [LARGE SCALE GENOMIC DNA]</scope>
</reference>
<name>A0ACB9P0R7_9MYRT</name>
<organism evidence="1 2">
    <name type="scientific">Melastoma candidum</name>
    <dbReference type="NCBI Taxonomy" id="119954"/>
    <lineage>
        <taxon>Eukaryota</taxon>
        <taxon>Viridiplantae</taxon>
        <taxon>Streptophyta</taxon>
        <taxon>Embryophyta</taxon>
        <taxon>Tracheophyta</taxon>
        <taxon>Spermatophyta</taxon>
        <taxon>Magnoliopsida</taxon>
        <taxon>eudicotyledons</taxon>
        <taxon>Gunneridae</taxon>
        <taxon>Pentapetalae</taxon>
        <taxon>rosids</taxon>
        <taxon>malvids</taxon>
        <taxon>Myrtales</taxon>
        <taxon>Melastomataceae</taxon>
        <taxon>Melastomatoideae</taxon>
        <taxon>Melastomateae</taxon>
        <taxon>Melastoma</taxon>
    </lineage>
</organism>
<evidence type="ECO:0000313" key="2">
    <source>
        <dbReference type="Proteomes" id="UP001057402"/>
    </source>
</evidence>
<keyword evidence="2" id="KW-1185">Reference proteome</keyword>
<dbReference type="EMBL" id="CM042886">
    <property type="protein sequence ID" value="KAI4340696.1"/>
    <property type="molecule type" value="Genomic_DNA"/>
</dbReference>
<evidence type="ECO:0000313" key="1">
    <source>
        <dbReference type="EMBL" id="KAI4340696.1"/>
    </source>
</evidence>
<sequence length="530" mass="59899">MPIVDDLIDKTAGHQIMSFMDGFSGYNQIFIAEEDIHRTSFICPLGIFEWVVMPFGLKNAGATYQRAMNTIFDASLGKTVEVYIDDIVVKSTREDLHVNHLRNAFMKMRKHQLKLNPLKCAFGVKVGQFLGFLVHQRGIEVDQNKYLTHPPVLIPPQPGKPFILYVAATETTIGAMLAQVDENGRERAVYYLSRQLTPVEDRYAPKEKLCLSIFYAVMKLRHYIGRSEAYVVSKSPIIKYFFESPLLNGQISKWSLILSPYDLRYKSQQSIKGQALADFLVDHDPALSIDQEEATEEAWQAWFDSSSTMNGAGIGIHIIFPMGKDIRLAFRLQVIPTNNATEYEALTTVPNELLALKAKHACIKGDLQLVINQVNEECTCQGRLLPYLEIVQRLITGFELASFQFVGREENVVANSLAQLPFGQAEASNKLIKNNIQKMVGHNPKKWHEVLDDTLWALRVTRRESTGETPFALVYGHDAVLPIEMRYKSLGVSQPCLQDEAMHVALEELERKRLEVVDKGAQTKDSPPLK</sequence>
<protein>
    <submittedName>
        <fullName evidence="1">Uncharacterized protein</fullName>
    </submittedName>
</protein>
<gene>
    <name evidence="1" type="ORF">MLD38_025506</name>
</gene>
<comment type="caution">
    <text evidence="1">The sequence shown here is derived from an EMBL/GenBank/DDBJ whole genome shotgun (WGS) entry which is preliminary data.</text>
</comment>